<dbReference type="AlphaFoldDB" id="X0W6N1"/>
<comment type="caution">
    <text evidence="2">The sequence shown here is derived from an EMBL/GenBank/DDBJ whole genome shotgun (WGS) entry which is preliminary data.</text>
</comment>
<feature type="non-terminal residue" evidence="2">
    <location>
        <position position="215"/>
    </location>
</feature>
<organism evidence="2">
    <name type="scientific">marine sediment metagenome</name>
    <dbReference type="NCBI Taxonomy" id="412755"/>
    <lineage>
        <taxon>unclassified sequences</taxon>
        <taxon>metagenomes</taxon>
        <taxon>ecological metagenomes</taxon>
    </lineage>
</organism>
<protein>
    <recommendedName>
        <fullName evidence="1">Neutral/alkaline non-lysosomal ceramidase N-terminal domain-containing protein</fullName>
    </recommendedName>
</protein>
<dbReference type="InterPro" id="IPR031329">
    <property type="entry name" value="NEUT/ALK_ceramidase_N"/>
</dbReference>
<gene>
    <name evidence="2" type="ORF">S01H1_57474</name>
</gene>
<proteinExistence type="predicted"/>
<dbReference type="Pfam" id="PF04734">
    <property type="entry name" value="Ceramidase_alk"/>
    <property type="match status" value="1"/>
</dbReference>
<feature type="domain" description="Neutral/alkaline non-lysosomal ceramidase N-terminal" evidence="1">
    <location>
        <begin position="4"/>
        <end position="211"/>
    </location>
</feature>
<name>X0W6N1_9ZZZZ</name>
<reference evidence="2" key="1">
    <citation type="journal article" date="2014" name="Front. Microbiol.">
        <title>High frequency of phylogenetically diverse reductive dehalogenase-homologous genes in deep subseafloor sedimentary metagenomes.</title>
        <authorList>
            <person name="Kawai M."/>
            <person name="Futagami T."/>
            <person name="Toyoda A."/>
            <person name="Takaki Y."/>
            <person name="Nishi S."/>
            <person name="Hori S."/>
            <person name="Arai W."/>
            <person name="Tsubouchi T."/>
            <person name="Morono Y."/>
            <person name="Uchiyama I."/>
            <person name="Ito T."/>
            <person name="Fujiyama A."/>
            <person name="Inagaki F."/>
            <person name="Takami H."/>
        </authorList>
    </citation>
    <scope>NUCLEOTIDE SEQUENCE</scope>
    <source>
        <strain evidence="2">Expedition CK06-06</strain>
    </source>
</reference>
<evidence type="ECO:0000259" key="1">
    <source>
        <dbReference type="Pfam" id="PF04734"/>
    </source>
</evidence>
<dbReference type="EMBL" id="BARS01037483">
    <property type="protein sequence ID" value="GAG26554.1"/>
    <property type="molecule type" value="Genomic_DNA"/>
</dbReference>
<sequence>MLKAGVGRVDITPPLGVELQGYGWFSARAAQGVTDALQVTAVVVESGDSRAGIASCDLLGVPGAVTQEVRRVAGTELGIAPENLLVAATHTHHGPATLDLIGMGEVSAEYVSSLAARIIAALRRAAAQPEPVTLWRGVTRLPGFQTNRVYGEGGPLDDRLWIAALRRADGSPLAVLVNYNCHPVTREKWPALISRDWPGVAADMLEDNLAGARLL</sequence>
<accession>X0W6N1</accession>
<evidence type="ECO:0000313" key="2">
    <source>
        <dbReference type="EMBL" id="GAG26554.1"/>
    </source>
</evidence>